<protein>
    <submittedName>
        <fullName evidence="1">Uncharacterized protein</fullName>
    </submittedName>
</protein>
<reference evidence="1" key="1">
    <citation type="submission" date="2023-04" db="EMBL/GenBank/DDBJ databases">
        <title>Draft Genome sequencing of Naganishia species isolated from polar environments using Oxford Nanopore Technology.</title>
        <authorList>
            <person name="Leo P."/>
            <person name="Venkateswaran K."/>
        </authorList>
    </citation>
    <scope>NUCLEOTIDE SEQUENCE</scope>
    <source>
        <strain evidence="1">MNA-CCFEE 5425</strain>
    </source>
</reference>
<organism evidence="1 2">
    <name type="scientific">Naganishia vaughanmartiniae</name>
    <dbReference type="NCBI Taxonomy" id="1424756"/>
    <lineage>
        <taxon>Eukaryota</taxon>
        <taxon>Fungi</taxon>
        <taxon>Dikarya</taxon>
        <taxon>Basidiomycota</taxon>
        <taxon>Agaricomycotina</taxon>
        <taxon>Tremellomycetes</taxon>
        <taxon>Filobasidiales</taxon>
        <taxon>Filobasidiaceae</taxon>
        <taxon>Naganishia</taxon>
    </lineage>
</organism>
<proteinExistence type="predicted"/>
<accession>A0ACC2WR83</accession>
<dbReference type="Proteomes" id="UP001243375">
    <property type="component" value="Unassembled WGS sequence"/>
</dbReference>
<dbReference type="EMBL" id="JASBWU010000023">
    <property type="protein sequence ID" value="KAJ9113057.1"/>
    <property type="molecule type" value="Genomic_DNA"/>
</dbReference>
<sequence>MEYRYPLPSPRFTEYQHFEPRAFATRKRTTPTAMASSNNVPSSKGDVPQISPEGSGHVDAEINLLASECPKGDHVQDPVMDATATLGRCMNAKRTFVRLHDFQDVACKLAESDPETEAHQEELRNLKTRLEKTVKHAKARVGL</sequence>
<evidence type="ECO:0000313" key="1">
    <source>
        <dbReference type="EMBL" id="KAJ9113057.1"/>
    </source>
</evidence>
<comment type="caution">
    <text evidence="1">The sequence shown here is derived from an EMBL/GenBank/DDBJ whole genome shotgun (WGS) entry which is preliminary data.</text>
</comment>
<keyword evidence="2" id="KW-1185">Reference proteome</keyword>
<evidence type="ECO:0000313" key="2">
    <source>
        <dbReference type="Proteomes" id="UP001243375"/>
    </source>
</evidence>
<gene>
    <name evidence="1" type="ORF">QFC22_006153</name>
</gene>
<name>A0ACC2WR83_9TREE</name>